<dbReference type="Pfam" id="PF09557">
    <property type="entry name" value="DUF2382"/>
    <property type="match status" value="1"/>
</dbReference>
<dbReference type="STRING" id="1123231.SAMN02745189_02331"/>
<proteinExistence type="predicted"/>
<dbReference type="Pfam" id="PF11181">
    <property type="entry name" value="YflT"/>
    <property type="match status" value="1"/>
</dbReference>
<evidence type="ECO:0000259" key="3">
    <source>
        <dbReference type="Pfam" id="PF11181"/>
    </source>
</evidence>
<feature type="region of interest" description="Disordered" evidence="1">
    <location>
        <begin position="317"/>
        <end position="354"/>
    </location>
</feature>
<feature type="compositionally biased region" description="Basic and acidic residues" evidence="1">
    <location>
        <begin position="280"/>
        <end position="291"/>
    </location>
</feature>
<dbReference type="RefSeq" id="WP_072710748.1">
    <property type="nucleotide sequence ID" value="NZ_FRCF01000013.1"/>
</dbReference>
<reference evidence="4 5" key="1">
    <citation type="submission" date="2016-11" db="EMBL/GenBank/DDBJ databases">
        <authorList>
            <person name="Jaros S."/>
            <person name="Januszkiewicz K."/>
            <person name="Wedrychowicz H."/>
        </authorList>
    </citation>
    <scope>NUCLEOTIDE SEQUENCE [LARGE SCALE GENOMIC DNA]</scope>
    <source>
        <strain evidence="4 5">DSM 16010</strain>
    </source>
</reference>
<dbReference type="OrthoDB" id="2388692at2"/>
<feature type="domain" description="DUF2382" evidence="2">
    <location>
        <begin position="223"/>
        <end position="335"/>
    </location>
</feature>
<accession>A0A1M7JKG7</accession>
<name>A0A1M7JKG7_9BACL</name>
<feature type="region of interest" description="Disordered" evidence="1">
    <location>
        <begin position="112"/>
        <end position="190"/>
    </location>
</feature>
<organism evidence="4 5">
    <name type="scientific">Lacicoccus alkaliphilus DSM 16010</name>
    <dbReference type="NCBI Taxonomy" id="1123231"/>
    <lineage>
        <taxon>Bacteria</taxon>
        <taxon>Bacillati</taxon>
        <taxon>Bacillota</taxon>
        <taxon>Bacilli</taxon>
        <taxon>Bacillales</taxon>
        <taxon>Salinicoccaceae</taxon>
        <taxon>Lacicoccus</taxon>
    </lineage>
</organism>
<dbReference type="Proteomes" id="UP000184206">
    <property type="component" value="Unassembled WGS sequence"/>
</dbReference>
<dbReference type="InterPro" id="IPR052967">
    <property type="entry name" value="Stress_Response_Assoc"/>
</dbReference>
<evidence type="ECO:0000313" key="5">
    <source>
        <dbReference type="Proteomes" id="UP000184206"/>
    </source>
</evidence>
<dbReference type="EMBL" id="FRCF01000013">
    <property type="protein sequence ID" value="SHM53456.1"/>
    <property type="molecule type" value="Genomic_DNA"/>
</dbReference>
<gene>
    <name evidence="4" type="ORF">SAMN02745189_02331</name>
</gene>
<dbReference type="NCBIfam" id="TIGR02271">
    <property type="entry name" value="YsnF/AvaK domain"/>
    <property type="match status" value="1"/>
</dbReference>
<dbReference type="PANTHER" id="PTHR38463:SF1">
    <property type="entry name" value="STRESS RESPONSE PROTEIN YSNF"/>
    <property type="match status" value="1"/>
</dbReference>
<feature type="region of interest" description="Disordered" evidence="1">
    <location>
        <begin position="268"/>
        <end position="291"/>
    </location>
</feature>
<evidence type="ECO:0000256" key="1">
    <source>
        <dbReference type="SAM" id="MobiDB-lite"/>
    </source>
</evidence>
<dbReference type="InterPro" id="IPR025889">
    <property type="entry name" value="GSP17M-like_dom"/>
</dbReference>
<sequence length="354" mass="40353">MRKIETYTTEEEVLRRIEQLKADGVTDEMITVVGNEGTTGDALDDTGVNVRSADGSTWDKIASWFSGDEPEDRVMEELDLTQDEQNTFLNALDRGELLLYVNNRTTGGGFYAGNDGSIEKDDAATGTAPADDEDARRRNNFDNRTVTDDAAPGKSEQFVGGTDRDNPAGPTGRAETDYGIDEPVRDDNYNYDDNYVSEDERMKNNNYGVTDEEWNKLSDEERIELREERLRVDKENVKTGEVHVDKHVETDRQEMDVPVERDEVTIERRPVDGGRATGSMDERVGDDDSIHIPVEEERVNVSKENVVDEEVVVKKNKVEDTEHISEDVRREEVDIEETNNRERETRHRDDLDRR</sequence>
<evidence type="ECO:0000313" key="4">
    <source>
        <dbReference type="EMBL" id="SHM53456.1"/>
    </source>
</evidence>
<dbReference type="PANTHER" id="PTHR38463">
    <property type="entry name" value="STRESS RESPONSE PROTEIN YSNF"/>
    <property type="match status" value="1"/>
</dbReference>
<dbReference type="AlphaFoldDB" id="A0A1M7JKG7"/>
<feature type="compositionally biased region" description="Basic and acidic residues" evidence="1">
    <location>
        <begin position="134"/>
        <end position="147"/>
    </location>
</feature>
<feature type="domain" description="General stress protein 17M-like" evidence="3">
    <location>
        <begin position="3"/>
        <end position="95"/>
    </location>
</feature>
<keyword evidence="5" id="KW-1185">Reference proteome</keyword>
<protein>
    <submittedName>
        <fullName evidence="4">Conserved domain-containing protein</fullName>
    </submittedName>
</protein>
<evidence type="ECO:0000259" key="2">
    <source>
        <dbReference type="Pfam" id="PF09557"/>
    </source>
</evidence>
<dbReference type="InterPro" id="IPR019060">
    <property type="entry name" value="DUF2382"/>
</dbReference>